<dbReference type="PANTHER" id="PTHR11353">
    <property type="entry name" value="CHAPERONIN"/>
    <property type="match status" value="1"/>
</dbReference>
<organism evidence="7 8">
    <name type="scientific">Acrasis kona</name>
    <dbReference type="NCBI Taxonomy" id="1008807"/>
    <lineage>
        <taxon>Eukaryota</taxon>
        <taxon>Discoba</taxon>
        <taxon>Heterolobosea</taxon>
        <taxon>Tetramitia</taxon>
        <taxon>Eutetramitia</taxon>
        <taxon>Acrasidae</taxon>
        <taxon>Acrasis</taxon>
    </lineage>
</organism>
<evidence type="ECO:0000256" key="6">
    <source>
        <dbReference type="ARBA" id="ARBA00025467"/>
    </source>
</evidence>
<keyword evidence="5" id="KW-0143">Chaperone</keyword>
<gene>
    <name evidence="7" type="ORF">AKO1_011641</name>
</gene>
<name>A0AAW2Z5I8_9EUKA</name>
<reference evidence="7 8" key="1">
    <citation type="submission" date="2024-03" db="EMBL/GenBank/DDBJ databases">
        <title>The Acrasis kona genome and developmental transcriptomes reveal deep origins of eukaryotic multicellular pathways.</title>
        <authorList>
            <person name="Sheikh S."/>
            <person name="Fu C.-J."/>
            <person name="Brown M.W."/>
            <person name="Baldauf S.L."/>
        </authorList>
    </citation>
    <scope>NUCLEOTIDE SEQUENCE [LARGE SCALE GENOMIC DNA]</scope>
    <source>
        <strain evidence="7 8">ATCC MYA-3509</strain>
    </source>
</reference>
<dbReference type="Pfam" id="PF00118">
    <property type="entry name" value="Cpn60_TCP1"/>
    <property type="match status" value="1"/>
</dbReference>
<comment type="function">
    <text evidence="6">Implicated in mitochondrial protein import and macromolecular assembly. May facilitate the correct folding of imported proteins. May also prevent misfolding and promote the refolding and proper assembly of unfolded polypeptides generated under stress conditions in the mitochondrial matrix.</text>
</comment>
<keyword evidence="3" id="KW-0809">Transit peptide</keyword>
<evidence type="ECO:0000313" key="8">
    <source>
        <dbReference type="Proteomes" id="UP001431209"/>
    </source>
</evidence>
<dbReference type="GO" id="GO:0005524">
    <property type="term" value="F:ATP binding"/>
    <property type="evidence" value="ECO:0007669"/>
    <property type="project" value="UniProtKB-KW"/>
</dbReference>
<dbReference type="InterPro" id="IPR002423">
    <property type="entry name" value="Cpn60/GroEL/TCP-1"/>
</dbReference>
<keyword evidence="1" id="KW-0547">Nucleotide-binding</keyword>
<dbReference type="InterPro" id="IPR027413">
    <property type="entry name" value="GROEL-like_equatorial_sf"/>
</dbReference>
<protein>
    <submittedName>
        <fullName evidence="7">Uncharacterized protein</fullName>
    </submittedName>
</protein>
<proteinExistence type="predicted"/>
<dbReference type="GO" id="GO:0140662">
    <property type="term" value="F:ATP-dependent protein folding chaperone"/>
    <property type="evidence" value="ECO:0007669"/>
    <property type="project" value="InterPro"/>
</dbReference>
<dbReference type="EMBL" id="JAOPGA020001067">
    <property type="protein sequence ID" value="KAL0484730.1"/>
    <property type="molecule type" value="Genomic_DNA"/>
</dbReference>
<dbReference type="SUPFAM" id="SSF48592">
    <property type="entry name" value="GroEL equatorial domain-like"/>
    <property type="match status" value="1"/>
</dbReference>
<dbReference type="InterPro" id="IPR017998">
    <property type="entry name" value="Chaperone_TCP-1"/>
</dbReference>
<evidence type="ECO:0000256" key="1">
    <source>
        <dbReference type="ARBA" id="ARBA00022741"/>
    </source>
</evidence>
<keyword evidence="2" id="KW-0067">ATP-binding</keyword>
<accession>A0AAW2Z5I8</accession>
<evidence type="ECO:0000256" key="2">
    <source>
        <dbReference type="ARBA" id="ARBA00022840"/>
    </source>
</evidence>
<dbReference type="AlphaFoldDB" id="A0AAW2Z5I8"/>
<keyword evidence="8" id="KW-1185">Reference proteome</keyword>
<evidence type="ECO:0000313" key="7">
    <source>
        <dbReference type="EMBL" id="KAL0484730.1"/>
    </source>
</evidence>
<comment type="caution">
    <text evidence="7">The sequence shown here is derived from an EMBL/GenBank/DDBJ whole genome shotgun (WGS) entry which is preliminary data.</text>
</comment>
<sequence length="218" mass="23659">MSGCVMCHSLDDLVPEFAGVVVSVDVIKIAKHEFTKITVDPHQKCSTLMLRGSTIEQCGEYVRHCEDAIQTVYNVHKSGVDNTFLPGGGSFEIEAMVSLKAFSKGVNALQKTGVGTFAESFQIIPKTLCQNASLDIDSTMDELIKKHKNGLCTYGVPACHFVSSTSGEQDEYDMVKSSVFDSYVTKLAVLKTATDIACTILRISDIIPAKPANTIQIK</sequence>
<evidence type="ECO:0000256" key="3">
    <source>
        <dbReference type="ARBA" id="ARBA00022946"/>
    </source>
</evidence>
<dbReference type="Gene3D" id="1.10.560.10">
    <property type="entry name" value="GroEL-like equatorial domain"/>
    <property type="match status" value="1"/>
</dbReference>
<dbReference type="Proteomes" id="UP001431209">
    <property type="component" value="Unassembled WGS sequence"/>
</dbReference>
<evidence type="ECO:0000256" key="4">
    <source>
        <dbReference type="ARBA" id="ARBA00023016"/>
    </source>
</evidence>
<evidence type="ECO:0000256" key="5">
    <source>
        <dbReference type="ARBA" id="ARBA00023186"/>
    </source>
</evidence>
<keyword evidence="4" id="KW-0346">Stress response</keyword>